<dbReference type="InterPro" id="IPR018060">
    <property type="entry name" value="HTH_AraC"/>
</dbReference>
<dbReference type="PANTHER" id="PTHR43280:SF2">
    <property type="entry name" value="HTH-TYPE TRANSCRIPTIONAL REGULATOR EXSA"/>
    <property type="match status" value="1"/>
</dbReference>
<dbReference type="PRINTS" id="PR00032">
    <property type="entry name" value="HTHARAC"/>
</dbReference>
<dbReference type="Proteomes" id="UP000478483">
    <property type="component" value="Unassembled WGS sequence"/>
</dbReference>
<sequence>MCLYICIQPYICNFIYIIPLKFSKERIRLAESMFMTENKKYIDIAFECGFNSVSSFNRSFKKVKGISPREFKNAMIKSL</sequence>
<reference evidence="5 8" key="2">
    <citation type="journal article" date="2019" name="Nat. Med.">
        <title>A library of human gut bacterial isolates paired with longitudinal multiomics data enables mechanistic microbiome research.</title>
        <authorList>
            <person name="Poyet M."/>
            <person name="Groussin M."/>
            <person name="Gibbons S.M."/>
            <person name="Avila-Pacheco J."/>
            <person name="Jiang X."/>
            <person name="Kearney S.M."/>
            <person name="Perrotta A.R."/>
            <person name="Berdy B."/>
            <person name="Zhao S."/>
            <person name="Lieberman T.D."/>
            <person name="Swanson P.K."/>
            <person name="Smith M."/>
            <person name="Roesemann S."/>
            <person name="Alexander J.E."/>
            <person name="Rich S.A."/>
            <person name="Livny J."/>
            <person name="Vlamakis H."/>
            <person name="Clish C."/>
            <person name="Bullock K."/>
            <person name="Deik A."/>
            <person name="Scott J."/>
            <person name="Pierce K.A."/>
            <person name="Xavier R.J."/>
            <person name="Alm E.J."/>
        </authorList>
    </citation>
    <scope>NUCLEOTIDE SEQUENCE [LARGE SCALE GENOMIC DNA]</scope>
    <source>
        <strain evidence="5 8">BIOML-A1</strain>
    </source>
</reference>
<keyword evidence="1" id="KW-0805">Transcription regulation</keyword>
<evidence type="ECO:0000313" key="8">
    <source>
        <dbReference type="Proteomes" id="UP000478483"/>
    </source>
</evidence>
<reference evidence="6 7" key="1">
    <citation type="submission" date="2018-08" db="EMBL/GenBank/DDBJ databases">
        <title>A genome reference for cultivated species of the human gut microbiota.</title>
        <authorList>
            <person name="Zou Y."/>
            <person name="Xue W."/>
            <person name="Luo G."/>
        </authorList>
    </citation>
    <scope>NUCLEOTIDE SEQUENCE [LARGE SCALE GENOMIC DNA]</scope>
    <source>
        <strain evidence="6 7">AM22-21LB</strain>
    </source>
</reference>
<dbReference type="SUPFAM" id="SSF46689">
    <property type="entry name" value="Homeodomain-like"/>
    <property type="match status" value="1"/>
</dbReference>
<dbReference type="Pfam" id="PF12833">
    <property type="entry name" value="HTH_18"/>
    <property type="match status" value="1"/>
</dbReference>
<evidence type="ECO:0000313" key="7">
    <source>
        <dbReference type="Proteomes" id="UP000284051"/>
    </source>
</evidence>
<proteinExistence type="predicted"/>
<feature type="domain" description="HTH araC/xylS-type" evidence="4">
    <location>
        <begin position="26"/>
        <end position="74"/>
    </location>
</feature>
<dbReference type="AlphaFoldDB" id="A0A415P471"/>
<protein>
    <submittedName>
        <fullName evidence="6">AraC family transcriptional regulator</fullName>
    </submittedName>
    <submittedName>
        <fullName evidence="5">Helix-turn-helix domain-containing protein</fullName>
    </submittedName>
</protein>
<evidence type="ECO:0000313" key="5">
    <source>
        <dbReference type="EMBL" id="MTR85881.1"/>
    </source>
</evidence>
<comment type="caution">
    <text evidence="5">The sequence shown here is derived from an EMBL/GenBank/DDBJ whole genome shotgun (WGS) entry which is preliminary data.</text>
</comment>
<evidence type="ECO:0000256" key="1">
    <source>
        <dbReference type="ARBA" id="ARBA00023015"/>
    </source>
</evidence>
<name>A0A415P471_9FIRM</name>
<evidence type="ECO:0000313" key="6">
    <source>
        <dbReference type="EMBL" id="RHG24619.1"/>
    </source>
</evidence>
<evidence type="ECO:0000256" key="2">
    <source>
        <dbReference type="ARBA" id="ARBA00023125"/>
    </source>
</evidence>
<dbReference type="InterPro" id="IPR009057">
    <property type="entry name" value="Homeodomain-like_sf"/>
</dbReference>
<dbReference type="PANTHER" id="PTHR43280">
    <property type="entry name" value="ARAC-FAMILY TRANSCRIPTIONAL REGULATOR"/>
    <property type="match status" value="1"/>
</dbReference>
<keyword evidence="3" id="KW-0804">Transcription</keyword>
<evidence type="ECO:0000259" key="4">
    <source>
        <dbReference type="PROSITE" id="PS01124"/>
    </source>
</evidence>
<dbReference type="PROSITE" id="PS01124">
    <property type="entry name" value="HTH_ARAC_FAMILY_2"/>
    <property type="match status" value="1"/>
</dbReference>
<dbReference type="EMBL" id="WNAJ01000015">
    <property type="protein sequence ID" value="MTR85881.1"/>
    <property type="molecule type" value="Genomic_DNA"/>
</dbReference>
<dbReference type="Proteomes" id="UP000284051">
    <property type="component" value="Unassembled WGS sequence"/>
</dbReference>
<dbReference type="GO" id="GO:0043565">
    <property type="term" value="F:sequence-specific DNA binding"/>
    <property type="evidence" value="ECO:0007669"/>
    <property type="project" value="InterPro"/>
</dbReference>
<evidence type="ECO:0000256" key="3">
    <source>
        <dbReference type="ARBA" id="ARBA00023163"/>
    </source>
</evidence>
<gene>
    <name evidence="6" type="ORF">DW264_17965</name>
    <name evidence="5" type="ORF">GMD50_12630</name>
</gene>
<accession>A0A415P471</accession>
<keyword evidence="2" id="KW-0238">DNA-binding</keyword>
<dbReference type="RefSeq" id="WP_118412187.1">
    <property type="nucleotide sequence ID" value="NZ_JBGKEX010000002.1"/>
</dbReference>
<dbReference type="EMBL" id="QRID01000030">
    <property type="protein sequence ID" value="RHG24619.1"/>
    <property type="molecule type" value="Genomic_DNA"/>
</dbReference>
<dbReference type="InterPro" id="IPR020449">
    <property type="entry name" value="Tscrpt_reg_AraC-type_HTH"/>
</dbReference>
<dbReference type="SMART" id="SM00342">
    <property type="entry name" value="HTH_ARAC"/>
    <property type="match status" value="1"/>
</dbReference>
<dbReference type="GO" id="GO:0003700">
    <property type="term" value="F:DNA-binding transcription factor activity"/>
    <property type="evidence" value="ECO:0007669"/>
    <property type="project" value="InterPro"/>
</dbReference>
<organism evidence="5 8">
    <name type="scientific">Roseburia intestinalis</name>
    <dbReference type="NCBI Taxonomy" id="166486"/>
    <lineage>
        <taxon>Bacteria</taxon>
        <taxon>Bacillati</taxon>
        <taxon>Bacillota</taxon>
        <taxon>Clostridia</taxon>
        <taxon>Lachnospirales</taxon>
        <taxon>Lachnospiraceae</taxon>
        <taxon>Roseburia</taxon>
    </lineage>
</organism>
<dbReference type="Gene3D" id="1.10.10.60">
    <property type="entry name" value="Homeodomain-like"/>
    <property type="match status" value="1"/>
</dbReference>